<evidence type="ECO:0000313" key="6">
    <source>
        <dbReference type="EMBL" id="ARM76402.1"/>
    </source>
</evidence>
<dbReference type="PROSITE" id="PS50126">
    <property type="entry name" value="S1"/>
    <property type="match status" value="1"/>
</dbReference>
<dbReference type="STRING" id="282676.B6F84_10475"/>
<comment type="similarity">
    <text evidence="1">Belongs to the eIF-2-alpha family.</text>
</comment>
<keyword evidence="2 6" id="KW-0396">Initiation factor</keyword>
<evidence type="ECO:0000256" key="3">
    <source>
        <dbReference type="ARBA" id="ARBA00022884"/>
    </source>
</evidence>
<dbReference type="InterPro" id="IPR024055">
    <property type="entry name" value="TIF2_asu_C"/>
</dbReference>
<dbReference type="GO" id="GO:0003743">
    <property type="term" value="F:translation initiation factor activity"/>
    <property type="evidence" value="ECO:0007669"/>
    <property type="project" value="UniProtKB-KW"/>
</dbReference>
<accession>A0A1W6K1Q3</accession>
<evidence type="ECO:0000256" key="2">
    <source>
        <dbReference type="ARBA" id="ARBA00022540"/>
    </source>
</evidence>
<dbReference type="GeneID" id="41591353"/>
<proteinExistence type="inferred from homology"/>
<dbReference type="GO" id="GO:0043022">
    <property type="term" value="F:ribosome binding"/>
    <property type="evidence" value="ECO:0007669"/>
    <property type="project" value="TreeGrafter"/>
</dbReference>
<dbReference type="Pfam" id="PF07541">
    <property type="entry name" value="EIF_2_alpha"/>
    <property type="match status" value="1"/>
</dbReference>
<dbReference type="InterPro" id="IPR024054">
    <property type="entry name" value="TIF2_asu_middle_sf"/>
</dbReference>
<dbReference type="Gene3D" id="2.40.50.140">
    <property type="entry name" value="Nucleic acid-binding proteins"/>
    <property type="match status" value="1"/>
</dbReference>
<dbReference type="Gene3D" id="3.30.70.1130">
    <property type="entry name" value="EIF_2_alpha"/>
    <property type="match status" value="1"/>
</dbReference>
<dbReference type="FunFam" id="2.40.50.140:FF:000015">
    <property type="entry name" value="Eukaryotic translation initiation factor 2 subunit alpha"/>
    <property type="match status" value="1"/>
</dbReference>
<evidence type="ECO:0000313" key="7">
    <source>
        <dbReference type="Proteomes" id="UP000193404"/>
    </source>
</evidence>
<dbReference type="CDD" id="cd04452">
    <property type="entry name" value="S1_IF2_alpha"/>
    <property type="match status" value="1"/>
</dbReference>
<evidence type="ECO:0000259" key="5">
    <source>
        <dbReference type="PROSITE" id="PS50126"/>
    </source>
</evidence>
<dbReference type="KEGG" id="aman:B6F84_10475"/>
<sequence>MIYNKHPLPREGDILIATVKQVFDYGSYVTLDEYGNLQAFLPWSEISTRWVKNIRDIVKEGRKIIVKVIRVDRKKGTVDVSLKKVNDDERRKKNAQWKKLQKTDKILEIVAQKLGKTEKEAWQEVAWKIEDKYGDVFDTLIKASKEGEKILLDAGVPEIWIKPLLEEAVKHNEEKKVKDSSVITLRTLDPQGVEKIKKVLKEAIEEDEEGQYIIKIYTIGAPRYRVDVLGTDPKLVGEKLSQIIEKIQKVGKAEGIEIGVQQK</sequence>
<evidence type="ECO:0000256" key="4">
    <source>
        <dbReference type="ARBA" id="ARBA00022917"/>
    </source>
</evidence>
<reference evidence="6 7" key="1">
    <citation type="submission" date="2017-03" db="EMBL/GenBank/DDBJ databases">
        <title>Sulfur activation and transportation mechanism of thermophilic Archaea Acidianus manzaensis YN-25.</title>
        <authorList>
            <person name="Ma Y."/>
            <person name="Yang Y."/>
            <person name="Xia J."/>
        </authorList>
    </citation>
    <scope>NUCLEOTIDE SEQUENCE [LARGE SCALE GENOMIC DNA]</scope>
    <source>
        <strain evidence="6 7">YN-25</strain>
    </source>
</reference>
<dbReference type="PANTHER" id="PTHR10602:SF0">
    <property type="entry name" value="EUKARYOTIC TRANSLATION INITIATION FACTOR 2 SUBUNIT 1"/>
    <property type="match status" value="1"/>
</dbReference>
<dbReference type="AlphaFoldDB" id="A0A1W6K1Q3"/>
<keyword evidence="7" id="KW-1185">Reference proteome</keyword>
<dbReference type="InterPro" id="IPR044126">
    <property type="entry name" value="S1_IF2_alpha"/>
</dbReference>
<keyword evidence="4" id="KW-0648">Protein biosynthesis</keyword>
<dbReference type="NCBIfam" id="NF003062">
    <property type="entry name" value="PRK03987.1-1"/>
    <property type="match status" value="1"/>
</dbReference>
<dbReference type="InterPro" id="IPR012340">
    <property type="entry name" value="NA-bd_OB-fold"/>
</dbReference>
<keyword evidence="3" id="KW-0694">RNA-binding</keyword>
<dbReference type="SUPFAM" id="SSF110993">
    <property type="entry name" value="eIF-2-alpha, C-terminal domain"/>
    <property type="match status" value="1"/>
</dbReference>
<dbReference type="EMBL" id="CP020477">
    <property type="protein sequence ID" value="ARM76402.1"/>
    <property type="molecule type" value="Genomic_DNA"/>
</dbReference>
<dbReference type="InterPro" id="IPR003029">
    <property type="entry name" value="S1_domain"/>
</dbReference>
<dbReference type="SMART" id="SM00316">
    <property type="entry name" value="S1"/>
    <property type="match status" value="1"/>
</dbReference>
<dbReference type="Proteomes" id="UP000193404">
    <property type="component" value="Chromosome"/>
</dbReference>
<dbReference type="PANTHER" id="PTHR10602">
    <property type="entry name" value="EUKARYOTIC TRANSLATION INITIATION FACTOR 2 SUBUNIT 1"/>
    <property type="match status" value="1"/>
</dbReference>
<dbReference type="SUPFAM" id="SSF116742">
    <property type="entry name" value="eIF2alpha middle domain-like"/>
    <property type="match status" value="1"/>
</dbReference>
<dbReference type="RefSeq" id="WP_148692191.1">
    <property type="nucleotide sequence ID" value="NZ_CP020477.1"/>
</dbReference>
<dbReference type="GO" id="GO:0003723">
    <property type="term" value="F:RNA binding"/>
    <property type="evidence" value="ECO:0007669"/>
    <property type="project" value="UniProtKB-KW"/>
</dbReference>
<dbReference type="OrthoDB" id="84794at2157"/>
<organism evidence="6 7">
    <name type="scientific">Acidianus manzaensis</name>
    <dbReference type="NCBI Taxonomy" id="282676"/>
    <lineage>
        <taxon>Archaea</taxon>
        <taxon>Thermoproteota</taxon>
        <taxon>Thermoprotei</taxon>
        <taxon>Sulfolobales</taxon>
        <taxon>Sulfolobaceae</taxon>
        <taxon>Acidianus</taxon>
    </lineage>
</organism>
<protein>
    <submittedName>
        <fullName evidence="6">Translation initiation factor IF-2 subunit alpha</fullName>
    </submittedName>
</protein>
<gene>
    <name evidence="6" type="ORF">B6F84_10475</name>
</gene>
<dbReference type="Gene3D" id="1.10.150.190">
    <property type="entry name" value="Translation initiation factor 2, subunit 1, domain 2"/>
    <property type="match status" value="1"/>
</dbReference>
<feature type="domain" description="S1 motif" evidence="5">
    <location>
        <begin position="12"/>
        <end position="83"/>
    </location>
</feature>
<name>A0A1W6K1Q3_9CREN</name>
<evidence type="ECO:0000256" key="1">
    <source>
        <dbReference type="ARBA" id="ARBA00007223"/>
    </source>
</evidence>
<dbReference type="InterPro" id="IPR011488">
    <property type="entry name" value="TIF_2_asu"/>
</dbReference>
<dbReference type="Pfam" id="PF00575">
    <property type="entry name" value="S1"/>
    <property type="match status" value="1"/>
</dbReference>
<dbReference type="SUPFAM" id="SSF50249">
    <property type="entry name" value="Nucleic acid-binding proteins"/>
    <property type="match status" value="1"/>
</dbReference>